<dbReference type="InterPro" id="IPR002915">
    <property type="entry name" value="DeoC/FbaB/LacD_aldolase"/>
</dbReference>
<evidence type="ECO:0000256" key="7">
    <source>
        <dbReference type="NCBIfam" id="TIGR00126"/>
    </source>
</evidence>
<comment type="pathway">
    <text evidence="1">Carbohydrate degradation; 2-deoxy-D-ribose 1-phosphate degradation; D-glyceraldehyde 3-phosphate and acetaldehyde from 2-deoxy-alpha-D-ribose 1-phosphate: step 2/2.</text>
</comment>
<dbReference type="SMART" id="SM01133">
    <property type="entry name" value="DeoC"/>
    <property type="match status" value="1"/>
</dbReference>
<evidence type="ECO:0000256" key="3">
    <source>
        <dbReference type="ARBA" id="ARBA00012515"/>
    </source>
</evidence>
<proteinExistence type="inferred from homology"/>
<name>A0A021VUZ7_9CELL</name>
<comment type="similarity">
    <text evidence="2">Belongs to the DeoC/FbaB aldolase family. DeoC type 2 subfamily.</text>
</comment>
<dbReference type="CDD" id="cd00959">
    <property type="entry name" value="DeoC"/>
    <property type="match status" value="1"/>
</dbReference>
<dbReference type="GO" id="GO:0004139">
    <property type="term" value="F:deoxyribose-phosphate aldolase activity"/>
    <property type="evidence" value="ECO:0007669"/>
    <property type="project" value="UniProtKB-UniRule"/>
</dbReference>
<evidence type="ECO:0000256" key="1">
    <source>
        <dbReference type="ARBA" id="ARBA00004816"/>
    </source>
</evidence>
<dbReference type="FunFam" id="3.20.20.70:FF:000106">
    <property type="entry name" value="Deoxyribose-phosphate aldolase"/>
    <property type="match status" value="1"/>
</dbReference>
<evidence type="ECO:0000256" key="2">
    <source>
        <dbReference type="ARBA" id="ARBA00009473"/>
    </source>
</evidence>
<evidence type="ECO:0000313" key="9">
    <source>
        <dbReference type="EMBL" id="EYR63850.1"/>
    </source>
</evidence>
<feature type="region of interest" description="Disordered" evidence="8">
    <location>
        <begin position="1"/>
        <end position="25"/>
    </location>
</feature>
<comment type="caution">
    <text evidence="9">The sequence shown here is derived from an EMBL/GenBank/DDBJ whole genome shotgun (WGS) entry which is preliminary data.</text>
</comment>
<dbReference type="PANTHER" id="PTHR10889:SF3">
    <property type="entry name" value="DEOXYRIBOSE-PHOSPHATE ALDOLASE"/>
    <property type="match status" value="1"/>
</dbReference>
<reference evidence="9 10" key="1">
    <citation type="submission" date="2014-01" db="EMBL/GenBank/DDBJ databases">
        <title>Actinotalea ferrariae CF5-4.</title>
        <authorList>
            <person name="Chen F."/>
            <person name="Li Y."/>
            <person name="Wang G."/>
        </authorList>
    </citation>
    <scope>NUCLEOTIDE SEQUENCE [LARGE SCALE GENOMIC DNA]</scope>
    <source>
        <strain evidence="9 10">CF5-4</strain>
    </source>
</reference>
<dbReference type="Pfam" id="PF01791">
    <property type="entry name" value="DeoC"/>
    <property type="match status" value="1"/>
</dbReference>
<dbReference type="InterPro" id="IPR013785">
    <property type="entry name" value="Aldolase_TIM"/>
</dbReference>
<dbReference type="AlphaFoldDB" id="A0A021VUZ7"/>
<organism evidence="9 10">
    <name type="scientific">Actinotalea ferrariae CF5-4</name>
    <dbReference type="NCBI Taxonomy" id="948458"/>
    <lineage>
        <taxon>Bacteria</taxon>
        <taxon>Bacillati</taxon>
        <taxon>Actinomycetota</taxon>
        <taxon>Actinomycetes</taxon>
        <taxon>Micrococcales</taxon>
        <taxon>Cellulomonadaceae</taxon>
        <taxon>Actinotalea</taxon>
    </lineage>
</organism>
<gene>
    <name evidence="9" type="ORF">N866_17635</name>
</gene>
<evidence type="ECO:0000256" key="5">
    <source>
        <dbReference type="ARBA" id="ARBA00023270"/>
    </source>
</evidence>
<dbReference type="EMBL" id="AXCW01000064">
    <property type="protein sequence ID" value="EYR63850.1"/>
    <property type="molecule type" value="Genomic_DNA"/>
</dbReference>
<dbReference type="Gene3D" id="3.20.20.70">
    <property type="entry name" value="Aldolase class I"/>
    <property type="match status" value="1"/>
</dbReference>
<protein>
    <recommendedName>
        <fullName evidence="3 7">Deoxyribose-phosphate aldolase</fullName>
        <ecNumber evidence="3 7">4.1.2.4</ecNumber>
    </recommendedName>
</protein>
<dbReference type="GO" id="GO:0016052">
    <property type="term" value="P:carbohydrate catabolic process"/>
    <property type="evidence" value="ECO:0007669"/>
    <property type="project" value="TreeGrafter"/>
</dbReference>
<evidence type="ECO:0000256" key="8">
    <source>
        <dbReference type="SAM" id="MobiDB-lite"/>
    </source>
</evidence>
<dbReference type="GO" id="GO:0009264">
    <property type="term" value="P:deoxyribonucleotide catabolic process"/>
    <property type="evidence" value="ECO:0007669"/>
    <property type="project" value="UniProtKB-UniRule"/>
</dbReference>
<dbReference type="GO" id="GO:0005737">
    <property type="term" value="C:cytoplasm"/>
    <property type="evidence" value="ECO:0007669"/>
    <property type="project" value="InterPro"/>
</dbReference>
<dbReference type="SUPFAM" id="SSF51569">
    <property type="entry name" value="Aldolase"/>
    <property type="match status" value="1"/>
</dbReference>
<dbReference type="EC" id="4.1.2.4" evidence="3 7"/>
<keyword evidence="10" id="KW-1185">Reference proteome</keyword>
<dbReference type="Proteomes" id="UP000019753">
    <property type="component" value="Unassembled WGS sequence"/>
</dbReference>
<keyword evidence="4" id="KW-0456">Lyase</keyword>
<dbReference type="PANTHER" id="PTHR10889">
    <property type="entry name" value="DEOXYRIBOSE-PHOSPHATE ALDOLASE"/>
    <property type="match status" value="1"/>
</dbReference>
<dbReference type="NCBIfam" id="TIGR00126">
    <property type="entry name" value="deoC"/>
    <property type="match status" value="1"/>
</dbReference>
<comment type="catalytic activity">
    <reaction evidence="6">
        <text>2-deoxy-D-ribose 5-phosphate = D-glyceraldehyde 3-phosphate + acetaldehyde</text>
        <dbReference type="Rhea" id="RHEA:12821"/>
        <dbReference type="ChEBI" id="CHEBI:15343"/>
        <dbReference type="ChEBI" id="CHEBI:59776"/>
        <dbReference type="ChEBI" id="CHEBI:62877"/>
        <dbReference type="EC" id="4.1.2.4"/>
    </reaction>
</comment>
<accession>A0A021VUZ7</accession>
<dbReference type="InterPro" id="IPR011343">
    <property type="entry name" value="DeoC"/>
</dbReference>
<keyword evidence="5" id="KW-0704">Schiff base</keyword>
<dbReference type="RefSeq" id="WP_081802442.1">
    <property type="nucleotide sequence ID" value="NZ_AXCW01000064.1"/>
</dbReference>
<evidence type="ECO:0000256" key="6">
    <source>
        <dbReference type="ARBA" id="ARBA00048791"/>
    </source>
</evidence>
<dbReference type="OrthoDB" id="6579831at2"/>
<sequence length="357" mass="37089">MTHSATEPATAPGTSGQGGDGAVAVLPAAGTPATSAQILERAHHLTGQATLDDAGLARYLRGLPGVDKVGADGRAQMLGTRSIKTTAKAWALDATIRMIDLTTLEGADTPGKVASLAAKAKNPDPTDPTCPRVAAVCVYGDLVPQARAALEGTGIHVAAVATAFPSGRASREVRLLDTREAVAAGADEIDMVIDRGAFLSGRFSAVFEDIMAVREACGTGPGRAHLKVILETGELATYDNVRRASWLAMLAGADFIKTSTGKVSPAATLPVTVVMLEAVRDYHRATGVHIGVKPAGGISTTKDAFKYLVAVNETVGEDWLNPDLFRFGASSLLNDVLMQRHKLRTGAYSGSDYISVG</sequence>
<evidence type="ECO:0000313" key="10">
    <source>
        <dbReference type="Proteomes" id="UP000019753"/>
    </source>
</evidence>
<evidence type="ECO:0000256" key="4">
    <source>
        <dbReference type="ARBA" id="ARBA00023239"/>
    </source>
</evidence>